<gene>
    <name evidence="1" type="ORF">IC617_05560</name>
</gene>
<sequence>MSSRLTYLGRRQSGAALAVALVLLVVLTLTGVMALNRTSIQQKMATQFDTTGMAFDAAEVAIDGVVFEQEDVTLDANQRVLTIAQANPAFDPQVDVMSCYDGNWTERTVTSSGLNKGQVHSGSAALHDDPEVKSWSKAAYVGEGLRVPSGWGFSQGFHYFQVRGCGHVGSERLTTANTQQVYMLGPKAE</sequence>
<name>A0A8J6QUE4_9GAMM</name>
<comment type="caution">
    <text evidence="1">The sequence shown here is derived from an EMBL/GenBank/DDBJ whole genome shotgun (WGS) entry which is preliminary data.</text>
</comment>
<proteinExistence type="predicted"/>
<dbReference type="AlphaFoldDB" id="A0A8J6QUE4"/>
<dbReference type="Proteomes" id="UP000638014">
    <property type="component" value="Unassembled WGS sequence"/>
</dbReference>
<evidence type="ECO:0008006" key="3">
    <source>
        <dbReference type="Google" id="ProtNLM"/>
    </source>
</evidence>
<reference evidence="1" key="1">
    <citation type="submission" date="2020-09" db="EMBL/GenBank/DDBJ databases">
        <title>A novel bacterium of genus Neiella, isolated from South China Sea.</title>
        <authorList>
            <person name="Huang H."/>
            <person name="Mo K."/>
            <person name="Hu Y."/>
        </authorList>
    </citation>
    <scope>NUCLEOTIDE SEQUENCE</scope>
    <source>
        <strain evidence="1">HB171785</strain>
    </source>
</reference>
<evidence type="ECO:0000313" key="1">
    <source>
        <dbReference type="EMBL" id="MBD1388888.1"/>
    </source>
</evidence>
<dbReference type="EMBL" id="JACXAF010000005">
    <property type="protein sequence ID" value="MBD1388888.1"/>
    <property type="molecule type" value="Genomic_DNA"/>
</dbReference>
<dbReference type="RefSeq" id="WP_191143985.1">
    <property type="nucleotide sequence ID" value="NZ_JACXAF010000005.1"/>
</dbReference>
<accession>A0A8J6QUE4</accession>
<evidence type="ECO:0000313" key="2">
    <source>
        <dbReference type="Proteomes" id="UP000638014"/>
    </source>
</evidence>
<organism evidence="1 2">
    <name type="scientific">Neiella litorisoli</name>
    <dbReference type="NCBI Taxonomy" id="2771431"/>
    <lineage>
        <taxon>Bacteria</taxon>
        <taxon>Pseudomonadati</taxon>
        <taxon>Pseudomonadota</taxon>
        <taxon>Gammaproteobacteria</taxon>
        <taxon>Alteromonadales</taxon>
        <taxon>Echinimonadaceae</taxon>
        <taxon>Neiella</taxon>
    </lineage>
</organism>
<protein>
    <recommendedName>
        <fullName evidence="3">Type 4 fimbrial biogenesis protein PilX N-terminal domain-containing protein</fullName>
    </recommendedName>
</protein>
<keyword evidence="2" id="KW-1185">Reference proteome</keyword>